<dbReference type="EMBL" id="HG994580">
    <property type="protein sequence ID" value="CAF2765775.1"/>
    <property type="molecule type" value="Genomic_DNA"/>
</dbReference>
<proteinExistence type="predicted"/>
<organism evidence="2 3">
    <name type="scientific">Lepeophtheirus salmonis</name>
    <name type="common">Salmon louse</name>
    <name type="synonym">Caligus salmonis</name>
    <dbReference type="NCBI Taxonomy" id="72036"/>
    <lineage>
        <taxon>Eukaryota</taxon>
        <taxon>Metazoa</taxon>
        <taxon>Ecdysozoa</taxon>
        <taxon>Arthropoda</taxon>
        <taxon>Crustacea</taxon>
        <taxon>Multicrustacea</taxon>
        <taxon>Hexanauplia</taxon>
        <taxon>Copepoda</taxon>
        <taxon>Siphonostomatoida</taxon>
        <taxon>Caligidae</taxon>
        <taxon>Lepeophtheirus</taxon>
    </lineage>
</organism>
<reference evidence="2" key="1">
    <citation type="submission" date="2021-02" db="EMBL/GenBank/DDBJ databases">
        <authorList>
            <person name="Bekaert M."/>
        </authorList>
    </citation>
    <scope>NUCLEOTIDE SEQUENCE</scope>
    <source>
        <strain evidence="2">IoA-00</strain>
    </source>
</reference>
<feature type="compositionally biased region" description="Polar residues" evidence="1">
    <location>
        <begin position="116"/>
        <end position="139"/>
    </location>
</feature>
<name>A0A7R8CC53_LEPSM</name>
<accession>A0A7R8CC53</accession>
<evidence type="ECO:0000256" key="1">
    <source>
        <dbReference type="SAM" id="MobiDB-lite"/>
    </source>
</evidence>
<feature type="region of interest" description="Disordered" evidence="1">
    <location>
        <begin position="115"/>
        <end position="147"/>
    </location>
</feature>
<keyword evidence="3" id="KW-1185">Reference proteome</keyword>
<protein>
    <submittedName>
        <fullName evidence="2">SFRS15</fullName>
    </submittedName>
</protein>
<evidence type="ECO:0000313" key="2">
    <source>
        <dbReference type="EMBL" id="CAF2765775.1"/>
    </source>
</evidence>
<gene>
    <name evidence="2" type="ORF">LSAA_1071</name>
</gene>
<dbReference type="Proteomes" id="UP000675881">
    <property type="component" value="Chromosome 1"/>
</dbReference>
<sequence length="147" mass="17181">MFTDKNCSSRFLESNKSIFDMISIKDEETERRLSEDHEKYDLKRCSERGLGTRSEHPLRDSFVKESHEWGRRSRENELSRDLLTATRNRIAEQNGSRQPLINEQIITRRTEIPSLGRNNIPSLSSSTTYLEPSSLASHRNLSKKSYY</sequence>
<dbReference type="AlphaFoldDB" id="A0A7R8CC53"/>
<evidence type="ECO:0000313" key="3">
    <source>
        <dbReference type="Proteomes" id="UP000675881"/>
    </source>
</evidence>